<comment type="caution">
    <text evidence="2">The sequence shown here is derived from an EMBL/GenBank/DDBJ whole genome shotgun (WGS) entry which is preliminary data.</text>
</comment>
<gene>
    <name evidence="2" type="ORF">G6N73_24965</name>
</gene>
<keyword evidence="3" id="KW-1185">Reference proteome</keyword>
<dbReference type="InterPro" id="IPR029787">
    <property type="entry name" value="Nucleotide_cyclase"/>
</dbReference>
<dbReference type="InterPro" id="IPR029016">
    <property type="entry name" value="GAF-like_dom_sf"/>
</dbReference>
<name>A0A6G4WIB0_9HYPH</name>
<dbReference type="GO" id="GO:0004016">
    <property type="term" value="F:adenylate cyclase activity"/>
    <property type="evidence" value="ECO:0007669"/>
    <property type="project" value="UniProtKB-ARBA"/>
</dbReference>
<dbReference type="PANTHER" id="PTHR43081:SF11">
    <property type="entry name" value="BLR2264 PROTEIN"/>
    <property type="match status" value="1"/>
</dbReference>
<dbReference type="Gene3D" id="3.30.70.1230">
    <property type="entry name" value="Nucleotide cyclase"/>
    <property type="match status" value="1"/>
</dbReference>
<dbReference type="Proteomes" id="UP001642900">
    <property type="component" value="Unassembled WGS sequence"/>
</dbReference>
<dbReference type="PROSITE" id="PS50125">
    <property type="entry name" value="GUANYLATE_CYCLASE_2"/>
    <property type="match status" value="1"/>
</dbReference>
<proteinExistence type="predicted"/>
<dbReference type="GO" id="GO:0006171">
    <property type="term" value="P:cAMP biosynthetic process"/>
    <property type="evidence" value="ECO:0007669"/>
    <property type="project" value="TreeGrafter"/>
</dbReference>
<dbReference type="PANTHER" id="PTHR43081">
    <property type="entry name" value="ADENYLATE CYCLASE, TERMINAL-DIFFERENTIATION SPECIFIC-RELATED"/>
    <property type="match status" value="1"/>
</dbReference>
<dbReference type="CDD" id="cd07302">
    <property type="entry name" value="CHD"/>
    <property type="match status" value="1"/>
</dbReference>
<protein>
    <submittedName>
        <fullName evidence="2">Adenylate/guanylate cyclase domain-containing protein</fullName>
    </submittedName>
</protein>
<evidence type="ECO:0000259" key="1">
    <source>
        <dbReference type="PROSITE" id="PS50125"/>
    </source>
</evidence>
<dbReference type="SMART" id="SM00044">
    <property type="entry name" value="CYCc"/>
    <property type="match status" value="1"/>
</dbReference>
<dbReference type="GO" id="GO:0035556">
    <property type="term" value="P:intracellular signal transduction"/>
    <property type="evidence" value="ECO:0007669"/>
    <property type="project" value="InterPro"/>
</dbReference>
<organism evidence="2 3">
    <name type="scientific">Allomesorhizobium camelthorni</name>
    <dbReference type="NCBI Taxonomy" id="475069"/>
    <lineage>
        <taxon>Bacteria</taxon>
        <taxon>Pseudomonadati</taxon>
        <taxon>Pseudomonadota</taxon>
        <taxon>Alphaproteobacteria</taxon>
        <taxon>Hyphomicrobiales</taxon>
        <taxon>Phyllobacteriaceae</taxon>
        <taxon>Allomesorhizobium</taxon>
    </lineage>
</organism>
<dbReference type="SUPFAM" id="SSF55073">
    <property type="entry name" value="Nucleotide cyclase"/>
    <property type="match status" value="1"/>
</dbReference>
<sequence>MAETEDPAAVQAEIAFWLIGPARQHGTPEGIVGGLAERLVDAGIPLRRVRIGQSVANPLISAWGVIWTSGGGAERYTVPRGMLATDSYRGSPFEHVVVTRTSFHHSLEQLVEGRDHPVLFELAAGSTDYLALPIEYGDESVQVGAFTTDRPGGFSEREVALIEALAPAIAAALEPAAMRHSMASLLEVYLGAGPADRIGKGAFRRGQTTEIEAAVLVTDLRDFTGLSERLPPGDLLESLGSYFEVVVDAVRSEGGDVLKFVGDGVLSVFSAEEHGREEACMRAARSITQAFGQPAVSNRPFVAAMHVGPVVYGNIGSLDRLDFTVVGPTVNYLSRLESAAKLLDKKAVCSKEVASILPASMVRDLGRHTLKGFAGPQAVFELKAVER</sequence>
<dbReference type="EMBL" id="JAAKZF010000050">
    <property type="protein sequence ID" value="NGO54344.1"/>
    <property type="molecule type" value="Genomic_DNA"/>
</dbReference>
<accession>A0A6G4WIB0</accession>
<dbReference type="InterPro" id="IPR001054">
    <property type="entry name" value="A/G_cyclase"/>
</dbReference>
<dbReference type="AlphaFoldDB" id="A0A6G4WIB0"/>
<feature type="domain" description="Guanylate cyclase" evidence="1">
    <location>
        <begin position="214"/>
        <end position="337"/>
    </location>
</feature>
<dbReference type="Pfam" id="PF00211">
    <property type="entry name" value="Guanylate_cyc"/>
    <property type="match status" value="1"/>
</dbReference>
<evidence type="ECO:0000313" key="3">
    <source>
        <dbReference type="Proteomes" id="UP001642900"/>
    </source>
</evidence>
<dbReference type="InterPro" id="IPR050697">
    <property type="entry name" value="Adenylyl/Guanylyl_Cyclase_3/4"/>
</dbReference>
<dbReference type="Gene3D" id="3.30.450.40">
    <property type="match status" value="1"/>
</dbReference>
<evidence type="ECO:0000313" key="2">
    <source>
        <dbReference type="EMBL" id="NGO54344.1"/>
    </source>
</evidence>
<reference evidence="2 3" key="1">
    <citation type="submission" date="2020-02" db="EMBL/GenBank/DDBJ databases">
        <title>Genome sequence of strain CCNWXJ40-4.</title>
        <authorList>
            <person name="Gao J."/>
            <person name="Sun J."/>
        </authorList>
    </citation>
    <scope>NUCLEOTIDE SEQUENCE [LARGE SCALE GENOMIC DNA]</scope>
    <source>
        <strain evidence="2 3">CCNWXJ 40-4</strain>
    </source>
</reference>